<dbReference type="EMBL" id="MN740772">
    <property type="protein sequence ID" value="QHU10860.1"/>
    <property type="molecule type" value="Genomic_DNA"/>
</dbReference>
<proteinExistence type="predicted"/>
<organism evidence="2">
    <name type="scientific">viral metagenome</name>
    <dbReference type="NCBI Taxonomy" id="1070528"/>
    <lineage>
        <taxon>unclassified sequences</taxon>
        <taxon>metagenomes</taxon>
        <taxon>organismal metagenomes</taxon>
    </lineage>
</organism>
<dbReference type="InterPro" id="IPR013083">
    <property type="entry name" value="Znf_RING/FYVE/PHD"/>
</dbReference>
<sequence length="208" mass="24364">MENEDFSEFNNIVRLLLNDIITNEVYFPVFPRSPSQRALQASLYERNPIRCVITDEVKSTLTPIKFRDAKDIENNLKCSILCDSFKEDDDIIQLPCNHCFFVDPIMKWLTEDGCECPVCRYKFDSMEKNVRETTEEETIEENNENYNNYEYDQIEQINNNVFFNFINGNVLGNQFSNNIISSNQSISNVEIYPINFDIVEDLSNNDLD</sequence>
<dbReference type="SUPFAM" id="SSF57850">
    <property type="entry name" value="RING/U-box"/>
    <property type="match status" value="1"/>
</dbReference>
<dbReference type="Gene3D" id="3.30.40.10">
    <property type="entry name" value="Zinc/RING finger domain, C3HC4 (zinc finger)"/>
    <property type="match status" value="1"/>
</dbReference>
<dbReference type="AlphaFoldDB" id="A0A6C0K244"/>
<name>A0A6C0K244_9ZZZZ</name>
<protein>
    <recommendedName>
        <fullName evidence="1">RING-type domain-containing protein</fullName>
    </recommendedName>
</protein>
<evidence type="ECO:0000313" key="2">
    <source>
        <dbReference type="EMBL" id="QHU10860.1"/>
    </source>
</evidence>
<feature type="domain" description="RING-type" evidence="1">
    <location>
        <begin position="77"/>
        <end position="120"/>
    </location>
</feature>
<reference evidence="2" key="1">
    <citation type="journal article" date="2020" name="Nature">
        <title>Giant virus diversity and host interactions through global metagenomics.</title>
        <authorList>
            <person name="Schulz F."/>
            <person name="Roux S."/>
            <person name="Paez-Espino D."/>
            <person name="Jungbluth S."/>
            <person name="Walsh D.A."/>
            <person name="Denef V.J."/>
            <person name="McMahon K.D."/>
            <person name="Konstantinidis K.T."/>
            <person name="Eloe-Fadrosh E.A."/>
            <person name="Kyrpides N.C."/>
            <person name="Woyke T."/>
        </authorList>
    </citation>
    <scope>NUCLEOTIDE SEQUENCE</scope>
    <source>
        <strain evidence="2">GVMAG-S-1101165-83</strain>
    </source>
</reference>
<evidence type="ECO:0000259" key="1">
    <source>
        <dbReference type="Pfam" id="PF13639"/>
    </source>
</evidence>
<accession>A0A6C0K244</accession>
<dbReference type="InterPro" id="IPR001841">
    <property type="entry name" value="Znf_RING"/>
</dbReference>
<dbReference type="Pfam" id="PF13639">
    <property type="entry name" value="zf-RING_2"/>
    <property type="match status" value="1"/>
</dbReference>